<keyword evidence="2" id="KW-0406">Ion transport</keyword>
<dbReference type="EMBL" id="AJWY01010955">
    <property type="protein sequence ID" value="EKC54088.1"/>
    <property type="molecule type" value="Genomic_DNA"/>
</dbReference>
<gene>
    <name evidence="3" type="ORF">LEA_16032</name>
</gene>
<comment type="caution">
    <text evidence="3">The sequence shown here is derived from an EMBL/GenBank/DDBJ whole genome shotgun (WGS) entry which is preliminary data.</text>
</comment>
<dbReference type="GO" id="GO:0046961">
    <property type="term" value="F:proton-transporting ATPase activity, rotational mechanism"/>
    <property type="evidence" value="ECO:0007669"/>
    <property type="project" value="InterPro"/>
</dbReference>
<name>K1S9I9_9ZZZZ</name>
<proteinExistence type="predicted"/>
<evidence type="ECO:0000256" key="1">
    <source>
        <dbReference type="ARBA" id="ARBA00022448"/>
    </source>
</evidence>
<dbReference type="AlphaFoldDB" id="K1S9I9"/>
<sequence>MPEEHYAASFARKHNIPYVINPRGDMETARMNYNKLKKIKKTLVWKIYFLKTALIPGGTIGTDRVLAAFDSAEALTALYGNTWLGNAAAAGAAAMSGGALTAFELLCDNALMDYIRAAKLRSFGAAHVSAYLAAMENETTAARMILTGRLAGLQPAVIRERLRETYA</sequence>
<keyword evidence="1" id="KW-0813">Transport</keyword>
<reference evidence="3" key="1">
    <citation type="journal article" date="2013" name="Environ. Microbiol.">
        <title>Microbiota from the distal guts of lean and obese adolescents exhibit partial functional redundancy besides clear differences in community structure.</title>
        <authorList>
            <person name="Ferrer M."/>
            <person name="Ruiz A."/>
            <person name="Lanza F."/>
            <person name="Haange S.B."/>
            <person name="Oberbach A."/>
            <person name="Till H."/>
            <person name="Bargiela R."/>
            <person name="Campoy C."/>
            <person name="Segura M.T."/>
            <person name="Richter M."/>
            <person name="von Bergen M."/>
            <person name="Seifert J."/>
            <person name="Suarez A."/>
        </authorList>
    </citation>
    <scope>NUCLEOTIDE SEQUENCE</scope>
</reference>
<dbReference type="InterPro" id="IPR002843">
    <property type="entry name" value="ATPase_V0-cplx_csu/dsu"/>
</dbReference>
<dbReference type="Gene3D" id="1.10.132.50">
    <property type="entry name" value="ATP synthase (C/AC39) subunit, domain 3"/>
    <property type="match status" value="1"/>
</dbReference>
<accession>K1S9I9</accession>
<dbReference type="PANTHER" id="PTHR38682">
    <property type="entry name" value="V-TYPE ATP SYNTHASE SUBUNIT C"/>
    <property type="match status" value="1"/>
</dbReference>
<protein>
    <submittedName>
        <fullName evidence="3">V-type ATPase, C subunit</fullName>
    </submittedName>
</protein>
<evidence type="ECO:0000256" key="2">
    <source>
        <dbReference type="ARBA" id="ARBA00023065"/>
    </source>
</evidence>
<dbReference type="PANTHER" id="PTHR38682:SF1">
    <property type="entry name" value="V-TYPE ATP SYNTHASE SUBUNIT C"/>
    <property type="match status" value="1"/>
</dbReference>
<dbReference type="InterPro" id="IPR044911">
    <property type="entry name" value="V-type_ATPase_csu/dsu_dom_3"/>
</dbReference>
<dbReference type="InterPro" id="IPR036079">
    <property type="entry name" value="ATPase_csu/dsu_sf"/>
</dbReference>
<dbReference type="SUPFAM" id="SSF103486">
    <property type="entry name" value="V-type ATP synthase subunit C"/>
    <property type="match status" value="1"/>
</dbReference>
<dbReference type="Pfam" id="PF01992">
    <property type="entry name" value="vATP-synt_AC39"/>
    <property type="match status" value="1"/>
</dbReference>
<dbReference type="InterPro" id="IPR050873">
    <property type="entry name" value="V-ATPase_V0D/AC39_subunit"/>
</dbReference>
<organism evidence="3">
    <name type="scientific">human gut metagenome</name>
    <dbReference type="NCBI Taxonomy" id="408170"/>
    <lineage>
        <taxon>unclassified sequences</taxon>
        <taxon>metagenomes</taxon>
        <taxon>organismal metagenomes</taxon>
    </lineage>
</organism>
<evidence type="ECO:0000313" key="3">
    <source>
        <dbReference type="EMBL" id="EKC54088.1"/>
    </source>
</evidence>